<dbReference type="SUPFAM" id="SSF52540">
    <property type="entry name" value="P-loop containing nucleoside triphosphate hydrolases"/>
    <property type="match status" value="1"/>
</dbReference>
<dbReference type="InterPro" id="IPR003395">
    <property type="entry name" value="RecF/RecN/SMC_N"/>
</dbReference>
<feature type="region of interest" description="Disordered" evidence="1">
    <location>
        <begin position="233"/>
        <end position="260"/>
    </location>
</feature>
<name>A0A0A9YA33_LYGHE</name>
<reference evidence="3" key="2">
    <citation type="submission" date="2014-07" db="EMBL/GenBank/DDBJ databases">
        <authorList>
            <person name="Hull J."/>
        </authorList>
    </citation>
    <scope>NUCLEOTIDE SEQUENCE</scope>
</reference>
<dbReference type="AlphaFoldDB" id="A0A0A9YA33"/>
<protein>
    <submittedName>
        <fullName evidence="3">Structural maintenance of chromosomes protein 3</fullName>
    </submittedName>
</protein>
<reference evidence="3" key="1">
    <citation type="journal article" date="2014" name="PLoS ONE">
        <title>Transcriptome-Based Identification of ABC Transporters in the Western Tarnished Plant Bug Lygus hesperus.</title>
        <authorList>
            <person name="Hull J.J."/>
            <person name="Chaney K."/>
            <person name="Geib S.M."/>
            <person name="Fabrick J.A."/>
            <person name="Brent C.S."/>
            <person name="Walsh D."/>
            <person name="Lavine L.C."/>
        </authorList>
    </citation>
    <scope>NUCLEOTIDE SEQUENCE</scope>
</reference>
<dbReference type="Gene3D" id="3.40.50.300">
    <property type="entry name" value="P-loop containing nucleotide triphosphate hydrolases"/>
    <property type="match status" value="1"/>
</dbReference>
<dbReference type="EMBL" id="GBHO01017209">
    <property type="protein sequence ID" value="JAG26395.1"/>
    <property type="molecule type" value="Transcribed_RNA"/>
</dbReference>
<proteinExistence type="predicted"/>
<feature type="compositionally biased region" description="Low complexity" evidence="1">
    <location>
        <begin position="238"/>
        <end position="260"/>
    </location>
</feature>
<feature type="domain" description="RecF/RecN/SMC N-terminal" evidence="2">
    <location>
        <begin position="54"/>
        <end position="213"/>
    </location>
</feature>
<dbReference type="Pfam" id="PF02463">
    <property type="entry name" value="SMC_N"/>
    <property type="match status" value="1"/>
</dbReference>
<accession>A0A0A9YA33</accession>
<evidence type="ECO:0000259" key="2">
    <source>
        <dbReference type="Pfam" id="PF02463"/>
    </source>
</evidence>
<evidence type="ECO:0000313" key="3">
    <source>
        <dbReference type="EMBL" id="JAG26395.1"/>
    </source>
</evidence>
<dbReference type="PANTHER" id="PTHR43977">
    <property type="entry name" value="STRUCTURAL MAINTENANCE OF CHROMOSOMES PROTEIN 3"/>
    <property type="match status" value="1"/>
</dbReference>
<dbReference type="InterPro" id="IPR027417">
    <property type="entry name" value="P-loop_NTPase"/>
</dbReference>
<sequence length="286" mass="32009">HGLSGLSLEELQSRLTNITRELEEVRGTLKKSSKALQNEVKYLNLKDYFGSTKDDLMAVFPLKNALHPWVQQHVSKSLEYVCNLFEHYFRLMVPNGRGVMRIERSTEDPVLGFDGIDLELMFGGQTRLLSLLSTGQKMVTMLATVFALLACQRSCFCVLDEVDQSLSKERLEGLFTAITDSVIQGHQFLITSHNTFLVKRGQHHFAIEFKRGGSSIQPVSSTEAMFITESIGDVPRRPSTSLTSSQSTIQSSPSQSPFQQSTCLQTTTFILILKKKIGRDDGQRGI</sequence>
<gene>
    <name evidence="3" type="primary">smc3_0</name>
    <name evidence="3" type="ORF">CM83_23684</name>
</gene>
<evidence type="ECO:0000256" key="1">
    <source>
        <dbReference type="SAM" id="MobiDB-lite"/>
    </source>
</evidence>
<organism evidence="3">
    <name type="scientific">Lygus hesperus</name>
    <name type="common">Western plant bug</name>
    <dbReference type="NCBI Taxonomy" id="30085"/>
    <lineage>
        <taxon>Eukaryota</taxon>
        <taxon>Metazoa</taxon>
        <taxon>Ecdysozoa</taxon>
        <taxon>Arthropoda</taxon>
        <taxon>Hexapoda</taxon>
        <taxon>Insecta</taxon>
        <taxon>Pterygota</taxon>
        <taxon>Neoptera</taxon>
        <taxon>Paraneoptera</taxon>
        <taxon>Hemiptera</taxon>
        <taxon>Heteroptera</taxon>
        <taxon>Panheteroptera</taxon>
        <taxon>Cimicomorpha</taxon>
        <taxon>Miridae</taxon>
        <taxon>Mirini</taxon>
        <taxon>Lygus</taxon>
    </lineage>
</organism>
<feature type="non-terminal residue" evidence="3">
    <location>
        <position position="1"/>
    </location>
</feature>